<keyword evidence="1" id="KW-1133">Transmembrane helix</keyword>
<comment type="caution">
    <text evidence="3">The sequence shown here is derived from an EMBL/GenBank/DDBJ whole genome shotgun (WGS) entry which is preliminary data.</text>
</comment>
<evidence type="ECO:0000256" key="1">
    <source>
        <dbReference type="SAM" id="Phobius"/>
    </source>
</evidence>
<evidence type="ECO:0000313" key="2">
    <source>
        <dbReference type="EMBL" id="MEE6263433.1"/>
    </source>
</evidence>
<name>A0ABU7S4F1_9ACTN</name>
<proteinExistence type="predicted"/>
<keyword evidence="4" id="KW-1185">Reference proteome</keyword>
<dbReference type="EMBL" id="JAZGQK010000041">
    <property type="protein sequence ID" value="MEE6263669.1"/>
    <property type="molecule type" value="Genomic_DNA"/>
</dbReference>
<dbReference type="EMBL" id="JAZGQK010000037">
    <property type="protein sequence ID" value="MEE6263433.1"/>
    <property type="molecule type" value="Genomic_DNA"/>
</dbReference>
<evidence type="ECO:0000313" key="4">
    <source>
        <dbReference type="Proteomes" id="UP001332243"/>
    </source>
</evidence>
<dbReference type="Proteomes" id="UP001332243">
    <property type="component" value="Unassembled WGS sequence"/>
</dbReference>
<keyword evidence="1" id="KW-0812">Transmembrane</keyword>
<protein>
    <recommendedName>
        <fullName evidence="5">Heavy metal transporter</fullName>
    </recommendedName>
</protein>
<gene>
    <name evidence="2" type="ORF">V1633_33640</name>
    <name evidence="3" type="ORF">V1633_34885</name>
</gene>
<keyword evidence="1" id="KW-0472">Membrane</keyword>
<feature type="transmembrane region" description="Helical" evidence="1">
    <location>
        <begin position="7"/>
        <end position="27"/>
    </location>
</feature>
<reference evidence="3 4" key="1">
    <citation type="submission" date="2024-01" db="EMBL/GenBank/DDBJ databases">
        <title>Genome insights into Plantactinospora sonchi sp. nov.</title>
        <authorList>
            <person name="Wang L."/>
        </authorList>
    </citation>
    <scope>NUCLEOTIDE SEQUENCE [LARGE SCALE GENOMIC DNA]</scope>
    <source>
        <strain evidence="3 4">NEAU-QY2</strain>
    </source>
</reference>
<sequence>MAVRTQAVVAAGVALAAVAGFGIYLGAREFGHKLPVPRPASGCVVDADGRVSLNAEQMANAATIAAVGIRRKMPERAVVVALATAFQESRLRNLAGGDRDSVGLFQQRPSQGWGTPDRIRDPRYAATKFYDALRRVRGWEQMEITDAAQKVQRSAFPRAYQQWADESEVLTRALLGNATGAVACTVGRDPVIRGSAAAAALTAGLTLDWGRLDTVSPAELTGLAVPTSDVQAGWRYAHWLVSHAGDHGVKRVRFANLQWTADGGRWSPVKDDATSDQVIAEVFTD</sequence>
<evidence type="ECO:0008006" key="5">
    <source>
        <dbReference type="Google" id="ProtNLM"/>
    </source>
</evidence>
<organism evidence="3 4">
    <name type="scientific">Plantactinospora sonchi</name>
    <dbReference type="NCBI Taxonomy" id="1544735"/>
    <lineage>
        <taxon>Bacteria</taxon>
        <taxon>Bacillati</taxon>
        <taxon>Actinomycetota</taxon>
        <taxon>Actinomycetes</taxon>
        <taxon>Micromonosporales</taxon>
        <taxon>Micromonosporaceae</taxon>
        <taxon>Plantactinospora</taxon>
    </lineage>
</organism>
<evidence type="ECO:0000313" key="3">
    <source>
        <dbReference type="EMBL" id="MEE6263669.1"/>
    </source>
</evidence>
<dbReference type="RefSeq" id="WP_331218330.1">
    <property type="nucleotide sequence ID" value="NZ_JAZGQK010000037.1"/>
</dbReference>
<accession>A0ABU7S4F1</accession>